<dbReference type="InterPro" id="IPR036312">
    <property type="entry name" value="Bifun_inhib/LTP/seed_sf"/>
</dbReference>
<dbReference type="RefSeq" id="XP_016433620.1">
    <property type="nucleotide sequence ID" value="XM_016578134.1"/>
</dbReference>
<dbReference type="PANTHER" id="PTHR33076">
    <property type="entry name" value="NON-SPECIFIC LIPID-TRANSFER PROTEIN 2-RELATED"/>
    <property type="match status" value="1"/>
</dbReference>
<protein>
    <recommendedName>
        <fullName evidence="4">Non-specific lipid-transfer protein</fullName>
    </recommendedName>
</protein>
<evidence type="ECO:0000256" key="3">
    <source>
        <dbReference type="ARBA" id="ARBA00023121"/>
    </source>
</evidence>
<evidence type="ECO:0000256" key="1">
    <source>
        <dbReference type="ARBA" id="ARBA00009748"/>
    </source>
</evidence>
<name>A0A1S3X0V1_TOBAC</name>
<organism evidence="7">
    <name type="scientific">Nicotiana tabacum</name>
    <name type="common">Common tobacco</name>
    <dbReference type="NCBI Taxonomy" id="4097"/>
    <lineage>
        <taxon>Eukaryota</taxon>
        <taxon>Viridiplantae</taxon>
        <taxon>Streptophyta</taxon>
        <taxon>Embryophyta</taxon>
        <taxon>Tracheophyta</taxon>
        <taxon>Spermatophyta</taxon>
        <taxon>Magnoliopsida</taxon>
        <taxon>eudicotyledons</taxon>
        <taxon>Gunneridae</taxon>
        <taxon>Pentapetalae</taxon>
        <taxon>asterids</taxon>
        <taxon>lamiids</taxon>
        <taxon>Solanales</taxon>
        <taxon>Solanaceae</taxon>
        <taxon>Nicotianoideae</taxon>
        <taxon>Nicotianeae</taxon>
        <taxon>Nicotiana</taxon>
    </lineage>
</organism>
<dbReference type="GO" id="GO:0008289">
    <property type="term" value="F:lipid binding"/>
    <property type="evidence" value="ECO:0007669"/>
    <property type="project" value="UniProtKB-KW"/>
</dbReference>
<evidence type="ECO:0000259" key="6">
    <source>
        <dbReference type="SMART" id="SM00499"/>
    </source>
</evidence>
<feature type="chain" id="PRO_5010281059" description="Non-specific lipid-transfer protein" evidence="5">
    <location>
        <begin position="24"/>
        <end position="118"/>
    </location>
</feature>
<dbReference type="Gene3D" id="1.10.110.10">
    <property type="entry name" value="Plant lipid-transfer and hydrophobic proteins"/>
    <property type="match status" value="1"/>
</dbReference>
<dbReference type="InterPro" id="IPR000528">
    <property type="entry name" value="Plant_nsLTP"/>
</dbReference>
<dbReference type="PRINTS" id="PR00382">
    <property type="entry name" value="LIPIDTRNSFER"/>
</dbReference>
<dbReference type="PROSITE" id="PS00597">
    <property type="entry name" value="PLANT_LTP"/>
    <property type="match status" value="1"/>
</dbReference>
<feature type="signal peptide" evidence="5">
    <location>
        <begin position="1"/>
        <end position="23"/>
    </location>
</feature>
<dbReference type="GO" id="GO:0006869">
    <property type="term" value="P:lipid transport"/>
    <property type="evidence" value="ECO:0007669"/>
    <property type="project" value="InterPro"/>
</dbReference>
<dbReference type="InterPro" id="IPR016140">
    <property type="entry name" value="Bifunc_inhib/LTP/seed_store"/>
</dbReference>
<dbReference type="SUPFAM" id="SSF47699">
    <property type="entry name" value="Bifunctional inhibitor/lipid-transfer protein/seed storage 2S albumin"/>
    <property type="match status" value="1"/>
</dbReference>
<dbReference type="STRING" id="4097.A0A1S3X0V1"/>
<dbReference type="AlphaFoldDB" id="A0A1S3X0V1"/>
<keyword evidence="2 4" id="KW-0813">Transport</keyword>
<keyword evidence="3 4" id="KW-0446">Lipid-binding</keyword>
<evidence type="ECO:0000256" key="4">
    <source>
        <dbReference type="RuleBase" id="RU000628"/>
    </source>
</evidence>
<feature type="domain" description="Bifunctional inhibitor/plant lipid transfer protein/seed storage helical" evidence="6">
    <location>
        <begin position="26"/>
        <end position="114"/>
    </location>
</feature>
<dbReference type="SMR" id="A0A1S3X0V1"/>
<comment type="similarity">
    <text evidence="1 4">Belongs to the plant LTP family.</text>
</comment>
<proteinExistence type="inferred from homology"/>
<dbReference type="CDD" id="cd01960">
    <property type="entry name" value="nsLTP1"/>
    <property type="match status" value="1"/>
</dbReference>
<evidence type="ECO:0000256" key="2">
    <source>
        <dbReference type="ARBA" id="ARBA00022448"/>
    </source>
</evidence>
<sequence>MARKIAIFVVLCMVALAANRAYALTCTDVYTYLDDCEPYLTNPDHEHEGDLPKCCDGVRQLEVTVTTTIDRQTACTCLKSAGDTFIGIDWFKAALLPSLCGVTLPYTISADFDCTKVI</sequence>
<keyword evidence="5" id="KW-0732">Signal</keyword>
<dbReference type="PaxDb" id="4097-A0A1S3X0V1"/>
<evidence type="ECO:0000313" key="7">
    <source>
        <dbReference type="RefSeq" id="XP_016433620.1"/>
    </source>
</evidence>
<dbReference type="Pfam" id="PF00234">
    <property type="entry name" value="Tryp_alpha_amyl"/>
    <property type="match status" value="1"/>
</dbReference>
<comment type="function">
    <text evidence="4">Plant non-specific lipid-transfer proteins transfer phospholipids as well as galactolipids across membranes. May play a role in wax or cutin deposition in the cell walls of expanding epidermal cells and certain secretory tissues.</text>
</comment>
<accession>A0A1S3X0V1</accession>
<gene>
    <name evidence="7" type="primary">LOC107760116</name>
</gene>
<dbReference type="OrthoDB" id="1890443at2759"/>
<dbReference type="SMART" id="SM00499">
    <property type="entry name" value="AAI"/>
    <property type="match status" value="1"/>
</dbReference>
<evidence type="ECO:0000256" key="5">
    <source>
        <dbReference type="SAM" id="SignalP"/>
    </source>
</evidence>
<reference evidence="7" key="1">
    <citation type="submission" date="2025-08" db="UniProtKB">
        <authorList>
            <consortium name="RefSeq"/>
        </authorList>
    </citation>
    <scope>IDENTIFICATION</scope>
</reference>
<dbReference type="KEGG" id="nta:107760116"/>